<protein>
    <submittedName>
        <fullName evidence="1">Uncharacterized protein</fullName>
    </submittedName>
</protein>
<reference evidence="1 2" key="1">
    <citation type="submission" date="2020-08" db="EMBL/GenBank/DDBJ databases">
        <title>Description of novel Flavobacterium F-408 isolate.</title>
        <authorList>
            <person name="Saticioglu I.B."/>
            <person name="Duman M."/>
            <person name="Altun S."/>
        </authorList>
    </citation>
    <scope>NUCLEOTIDE SEQUENCE [LARGE SCALE GENOMIC DNA]</scope>
    <source>
        <strain evidence="1 2">F-408</strain>
    </source>
</reference>
<comment type="caution">
    <text evidence="1">The sequence shown here is derived from an EMBL/GenBank/DDBJ whole genome shotgun (WGS) entry which is preliminary data.</text>
</comment>
<keyword evidence="2" id="KW-1185">Reference proteome</keyword>
<organism evidence="1 2">
    <name type="scientific">Flavobacterium bernardetii</name>
    <dbReference type="NCBI Taxonomy" id="2813823"/>
    <lineage>
        <taxon>Bacteria</taxon>
        <taxon>Pseudomonadati</taxon>
        <taxon>Bacteroidota</taxon>
        <taxon>Flavobacteriia</taxon>
        <taxon>Flavobacteriales</taxon>
        <taxon>Flavobacteriaceae</taxon>
        <taxon>Flavobacterium</taxon>
    </lineage>
</organism>
<evidence type="ECO:0000313" key="2">
    <source>
        <dbReference type="Proteomes" id="UP000605990"/>
    </source>
</evidence>
<name>A0ABR7J182_9FLAO</name>
<dbReference type="RefSeq" id="WP_166125569.1">
    <property type="nucleotide sequence ID" value="NZ_JAANOQ010000002.1"/>
</dbReference>
<gene>
    <name evidence="1" type="ORF">H8R27_13085</name>
</gene>
<sequence length="173" mass="19651">MLERVLSYKKVDEYFSSLAAKHVDIKDYVGTSTTELQSKTATVDGLQIPFLCFFNYQGKLSGNQQRTFNDRTLSFSICFTGIDAEDFAAQKQAIDDAEIIGLEILSRINVESKKEAIGWLYNNFQKDTAHYSEIELEGSEGVFGMEFHFDLKNTEPLVVSPNKWFDGDEFCLP</sequence>
<proteinExistence type="predicted"/>
<evidence type="ECO:0000313" key="1">
    <source>
        <dbReference type="EMBL" id="MBC5835824.1"/>
    </source>
</evidence>
<dbReference type="EMBL" id="JACRUN010000008">
    <property type="protein sequence ID" value="MBC5835824.1"/>
    <property type="molecule type" value="Genomic_DNA"/>
</dbReference>
<accession>A0ABR7J182</accession>
<dbReference type="Proteomes" id="UP000605990">
    <property type="component" value="Unassembled WGS sequence"/>
</dbReference>